<dbReference type="InterPro" id="IPR009057">
    <property type="entry name" value="Homeodomain-like_sf"/>
</dbReference>
<protein>
    <recommendedName>
        <fullName evidence="6">Sigma-54 factor interaction domain-containing protein</fullName>
    </recommendedName>
</protein>
<dbReference type="Pfam" id="PF00158">
    <property type="entry name" value="Sigma54_activat"/>
    <property type="match status" value="1"/>
</dbReference>
<dbReference type="InterPro" id="IPR002197">
    <property type="entry name" value="HTH_Fis"/>
</dbReference>
<dbReference type="InterPro" id="IPR027417">
    <property type="entry name" value="P-loop_NTPase"/>
</dbReference>
<dbReference type="Gene3D" id="1.10.10.60">
    <property type="entry name" value="Homeodomain-like"/>
    <property type="match status" value="1"/>
</dbReference>
<dbReference type="SUPFAM" id="SSF52540">
    <property type="entry name" value="P-loop containing nucleoside triphosphate hydrolases"/>
    <property type="match status" value="1"/>
</dbReference>
<evidence type="ECO:0000256" key="3">
    <source>
        <dbReference type="ARBA" id="ARBA00023015"/>
    </source>
</evidence>
<evidence type="ECO:0000256" key="2">
    <source>
        <dbReference type="ARBA" id="ARBA00022840"/>
    </source>
</evidence>
<sequence length="253" mass="28580">AKKIDVRLIAATHKNLEQMVKEKSFREDLYYRLNVVRIETPPLRERMEDLPELVDYMLQRLNKDRSTGTTEISKEAMTILQQYDWPGNVRELENVLHSSSVVSKGKRILSKDLPDSLTKFLKGENKKGKNVAKDSNSESETKEQQTTDRVVEKEIAPVAPAFGLESLSGKKFAKDSDVSTPSAPSSISPGESYDIAYAHARETSRTNLLEVVEKEMIQRTMKESGGNQVKASAMLGITRATLRKRIDLYGIRY</sequence>
<dbReference type="InterPro" id="IPR025944">
    <property type="entry name" value="Sigma_54_int_dom_CS"/>
</dbReference>
<dbReference type="GO" id="GO:0005524">
    <property type="term" value="F:ATP binding"/>
    <property type="evidence" value="ECO:0007669"/>
    <property type="project" value="UniProtKB-KW"/>
</dbReference>
<feature type="region of interest" description="Disordered" evidence="5">
    <location>
        <begin position="124"/>
        <end position="148"/>
    </location>
</feature>
<proteinExistence type="predicted"/>
<keyword evidence="3" id="KW-0805">Transcription regulation</keyword>
<dbReference type="Gene3D" id="1.10.8.60">
    <property type="match status" value="1"/>
</dbReference>
<dbReference type="PRINTS" id="PR01590">
    <property type="entry name" value="HTHFIS"/>
</dbReference>
<gene>
    <name evidence="7" type="ORF">METZ01_LOCUS433578</name>
</gene>
<reference evidence="7" key="1">
    <citation type="submission" date="2018-05" db="EMBL/GenBank/DDBJ databases">
        <authorList>
            <person name="Lanie J.A."/>
            <person name="Ng W.-L."/>
            <person name="Kazmierczak K.M."/>
            <person name="Andrzejewski T.M."/>
            <person name="Davidsen T.M."/>
            <person name="Wayne K.J."/>
            <person name="Tettelin H."/>
            <person name="Glass J.I."/>
            <person name="Rusch D."/>
            <person name="Podicherti R."/>
            <person name="Tsui H.-C.T."/>
            <person name="Winkler M.E."/>
        </authorList>
    </citation>
    <scope>NUCLEOTIDE SEQUENCE</scope>
</reference>
<evidence type="ECO:0000256" key="5">
    <source>
        <dbReference type="SAM" id="MobiDB-lite"/>
    </source>
</evidence>
<accession>A0A382YBW9</accession>
<feature type="domain" description="Sigma-54 factor interaction" evidence="6">
    <location>
        <begin position="1"/>
        <end position="101"/>
    </location>
</feature>
<dbReference type="InterPro" id="IPR002078">
    <property type="entry name" value="Sigma_54_int"/>
</dbReference>
<dbReference type="EMBL" id="UINC01174544">
    <property type="protein sequence ID" value="SVD80724.1"/>
    <property type="molecule type" value="Genomic_DNA"/>
</dbReference>
<evidence type="ECO:0000259" key="6">
    <source>
        <dbReference type="PROSITE" id="PS50045"/>
    </source>
</evidence>
<evidence type="ECO:0000313" key="7">
    <source>
        <dbReference type="EMBL" id="SVD80724.1"/>
    </source>
</evidence>
<organism evidence="7">
    <name type="scientific">marine metagenome</name>
    <dbReference type="NCBI Taxonomy" id="408172"/>
    <lineage>
        <taxon>unclassified sequences</taxon>
        <taxon>metagenomes</taxon>
        <taxon>ecological metagenomes</taxon>
    </lineage>
</organism>
<dbReference type="PANTHER" id="PTHR32071">
    <property type="entry name" value="TRANSCRIPTIONAL REGULATORY PROTEIN"/>
    <property type="match status" value="1"/>
</dbReference>
<dbReference type="SUPFAM" id="SSF46689">
    <property type="entry name" value="Homeodomain-like"/>
    <property type="match status" value="1"/>
</dbReference>
<dbReference type="Gene3D" id="3.40.50.300">
    <property type="entry name" value="P-loop containing nucleotide triphosphate hydrolases"/>
    <property type="match status" value="1"/>
</dbReference>
<dbReference type="InterPro" id="IPR058031">
    <property type="entry name" value="AAA_lid_NorR"/>
</dbReference>
<dbReference type="GO" id="GO:0006355">
    <property type="term" value="P:regulation of DNA-templated transcription"/>
    <property type="evidence" value="ECO:0007669"/>
    <property type="project" value="InterPro"/>
</dbReference>
<dbReference type="Pfam" id="PF02954">
    <property type="entry name" value="HTH_8"/>
    <property type="match status" value="1"/>
</dbReference>
<evidence type="ECO:0000256" key="1">
    <source>
        <dbReference type="ARBA" id="ARBA00022741"/>
    </source>
</evidence>
<keyword evidence="4" id="KW-0804">Transcription</keyword>
<dbReference type="Pfam" id="PF25601">
    <property type="entry name" value="AAA_lid_14"/>
    <property type="match status" value="1"/>
</dbReference>
<dbReference type="PROSITE" id="PS00688">
    <property type="entry name" value="SIGMA54_INTERACT_3"/>
    <property type="match status" value="1"/>
</dbReference>
<dbReference type="AlphaFoldDB" id="A0A382YBW9"/>
<feature type="non-terminal residue" evidence="7">
    <location>
        <position position="1"/>
    </location>
</feature>
<dbReference type="PROSITE" id="PS50045">
    <property type="entry name" value="SIGMA54_INTERACT_4"/>
    <property type="match status" value="1"/>
</dbReference>
<evidence type="ECO:0000256" key="4">
    <source>
        <dbReference type="ARBA" id="ARBA00023163"/>
    </source>
</evidence>
<name>A0A382YBW9_9ZZZZ</name>
<keyword evidence="1" id="KW-0547">Nucleotide-binding</keyword>
<keyword evidence="2" id="KW-0067">ATP-binding</keyword>
<dbReference type="GO" id="GO:0043565">
    <property type="term" value="F:sequence-specific DNA binding"/>
    <property type="evidence" value="ECO:0007669"/>
    <property type="project" value="InterPro"/>
</dbReference>